<evidence type="ECO:0000259" key="3">
    <source>
        <dbReference type="PROSITE" id="PS51371"/>
    </source>
</evidence>
<dbReference type="InterPro" id="IPR051257">
    <property type="entry name" value="Diverse_CBS-Domain"/>
</dbReference>
<dbReference type="Gene3D" id="3.10.580.10">
    <property type="entry name" value="CBS-domain"/>
    <property type="match status" value="2"/>
</dbReference>
<dbReference type="PROSITE" id="PS51371">
    <property type="entry name" value="CBS"/>
    <property type="match status" value="2"/>
</dbReference>
<dbReference type="InterPro" id="IPR000644">
    <property type="entry name" value="CBS_dom"/>
</dbReference>
<dbReference type="Proteomes" id="UP000697710">
    <property type="component" value="Unassembled WGS sequence"/>
</dbReference>
<accession>A0A956RNI2</accession>
<dbReference type="PANTHER" id="PTHR43080:SF2">
    <property type="entry name" value="CBS DOMAIN-CONTAINING PROTEIN"/>
    <property type="match status" value="1"/>
</dbReference>
<dbReference type="EMBL" id="JAGQHR010000113">
    <property type="protein sequence ID" value="MCA9727123.1"/>
    <property type="molecule type" value="Genomic_DNA"/>
</dbReference>
<proteinExistence type="predicted"/>
<protein>
    <submittedName>
        <fullName evidence="4">CBS domain-containing protein</fullName>
    </submittedName>
</protein>
<dbReference type="CDD" id="cd04584">
    <property type="entry name" value="CBS_pair_AcuB_like"/>
    <property type="match status" value="1"/>
</dbReference>
<dbReference type="AlphaFoldDB" id="A0A956RNI2"/>
<sequence>MKNGGAPMLVRAWMTTDPVCVPSSTPLIEAYRIFREYEIRHLPVVDGGQVVGMITDHDLGRAVLEAVGTEGSPRRTVFDAMSHPVQSIGPDDVIEHAAMLMHNLKLGGLPVVDENGHLLGILTIQDLLEVLIAELAKQHS</sequence>
<organism evidence="4 5">
    <name type="scientific">Eiseniibacteriota bacterium</name>
    <dbReference type="NCBI Taxonomy" id="2212470"/>
    <lineage>
        <taxon>Bacteria</taxon>
        <taxon>Candidatus Eiseniibacteriota</taxon>
    </lineage>
</organism>
<dbReference type="Pfam" id="PF00571">
    <property type="entry name" value="CBS"/>
    <property type="match status" value="2"/>
</dbReference>
<feature type="domain" description="CBS" evidence="3">
    <location>
        <begin position="81"/>
        <end position="137"/>
    </location>
</feature>
<feature type="domain" description="CBS" evidence="3">
    <location>
        <begin position="14"/>
        <end position="70"/>
    </location>
</feature>
<dbReference type="InterPro" id="IPR046342">
    <property type="entry name" value="CBS_dom_sf"/>
</dbReference>
<dbReference type="PANTHER" id="PTHR43080">
    <property type="entry name" value="CBS DOMAIN-CONTAINING PROTEIN CBSX3, MITOCHONDRIAL"/>
    <property type="match status" value="1"/>
</dbReference>
<evidence type="ECO:0000313" key="5">
    <source>
        <dbReference type="Proteomes" id="UP000697710"/>
    </source>
</evidence>
<evidence type="ECO:0000256" key="1">
    <source>
        <dbReference type="ARBA" id="ARBA00023122"/>
    </source>
</evidence>
<dbReference type="SUPFAM" id="SSF54631">
    <property type="entry name" value="CBS-domain pair"/>
    <property type="match status" value="1"/>
</dbReference>
<evidence type="ECO:0000313" key="4">
    <source>
        <dbReference type="EMBL" id="MCA9727123.1"/>
    </source>
</evidence>
<dbReference type="SMART" id="SM00116">
    <property type="entry name" value="CBS"/>
    <property type="match status" value="2"/>
</dbReference>
<comment type="caution">
    <text evidence="4">The sequence shown here is derived from an EMBL/GenBank/DDBJ whole genome shotgun (WGS) entry which is preliminary data.</text>
</comment>
<reference evidence="4" key="1">
    <citation type="submission" date="2020-04" db="EMBL/GenBank/DDBJ databases">
        <authorList>
            <person name="Zhang T."/>
        </authorList>
    </citation>
    <scope>NUCLEOTIDE SEQUENCE</scope>
    <source>
        <strain evidence="4">HKST-UBA01</strain>
    </source>
</reference>
<evidence type="ECO:0000256" key="2">
    <source>
        <dbReference type="PROSITE-ProRule" id="PRU00703"/>
    </source>
</evidence>
<gene>
    <name evidence="4" type="ORF">KC729_05520</name>
</gene>
<name>A0A956RNI2_UNCEI</name>
<reference evidence="4" key="2">
    <citation type="journal article" date="2021" name="Microbiome">
        <title>Successional dynamics and alternative stable states in a saline activated sludge microbial community over 9 years.</title>
        <authorList>
            <person name="Wang Y."/>
            <person name="Ye J."/>
            <person name="Ju F."/>
            <person name="Liu L."/>
            <person name="Boyd J.A."/>
            <person name="Deng Y."/>
            <person name="Parks D.H."/>
            <person name="Jiang X."/>
            <person name="Yin X."/>
            <person name="Woodcroft B.J."/>
            <person name="Tyson G.W."/>
            <person name="Hugenholtz P."/>
            <person name="Polz M.F."/>
            <person name="Zhang T."/>
        </authorList>
    </citation>
    <scope>NUCLEOTIDE SEQUENCE</scope>
    <source>
        <strain evidence="4">HKST-UBA01</strain>
    </source>
</reference>
<keyword evidence="1 2" id="KW-0129">CBS domain</keyword>